<evidence type="ECO:0000256" key="9">
    <source>
        <dbReference type="HAMAP-Rule" id="MF_00911"/>
    </source>
</evidence>
<dbReference type="Pfam" id="PF08478">
    <property type="entry name" value="POTRA_1"/>
    <property type="match status" value="1"/>
</dbReference>
<proteinExistence type="inferred from homology"/>
<evidence type="ECO:0000256" key="1">
    <source>
        <dbReference type="ARBA" id="ARBA00004370"/>
    </source>
</evidence>
<dbReference type="GO" id="GO:0043093">
    <property type="term" value="P:FtsZ-dependent cytokinesis"/>
    <property type="evidence" value="ECO:0007669"/>
    <property type="project" value="UniProtKB-UniRule"/>
</dbReference>
<evidence type="ECO:0000256" key="7">
    <source>
        <dbReference type="ARBA" id="ARBA00023136"/>
    </source>
</evidence>
<evidence type="ECO:0000256" key="6">
    <source>
        <dbReference type="ARBA" id="ARBA00022989"/>
    </source>
</evidence>
<protein>
    <recommendedName>
        <fullName evidence="9">Cell division protein FtsQ</fullName>
    </recommendedName>
</protein>
<evidence type="ECO:0000256" key="2">
    <source>
        <dbReference type="ARBA" id="ARBA00022475"/>
    </source>
</evidence>
<feature type="domain" description="POTRA" evidence="10">
    <location>
        <begin position="90"/>
        <end position="158"/>
    </location>
</feature>
<dbReference type="Gene3D" id="3.10.20.310">
    <property type="entry name" value="membrane protein fhac"/>
    <property type="match status" value="1"/>
</dbReference>
<accession>A0A368E320</accession>
<keyword evidence="8 9" id="KW-0131">Cell cycle</keyword>
<dbReference type="AlphaFoldDB" id="A0A368E320"/>
<comment type="caution">
    <text evidence="11">The sequence shown here is derived from an EMBL/GenBank/DDBJ whole genome shotgun (WGS) entry which is preliminary data.</text>
</comment>
<dbReference type="GO" id="GO:0005886">
    <property type="term" value="C:plasma membrane"/>
    <property type="evidence" value="ECO:0007669"/>
    <property type="project" value="UniProtKB-SubCell"/>
</dbReference>
<dbReference type="InterPro" id="IPR034746">
    <property type="entry name" value="POTRA"/>
</dbReference>
<dbReference type="InterPro" id="IPR026579">
    <property type="entry name" value="FtsQ"/>
</dbReference>
<evidence type="ECO:0000256" key="4">
    <source>
        <dbReference type="ARBA" id="ARBA00022618"/>
    </source>
</evidence>
<reference evidence="11 12" key="1">
    <citation type="journal article" date="2018" name="Microbiome">
        <title>Fine metagenomic profile of the Mediterranean stratified and mixed water columns revealed by assembly and recruitment.</title>
        <authorList>
            <person name="Haro-Moreno J.M."/>
            <person name="Lopez-Perez M."/>
            <person name="De La Torre J.R."/>
            <person name="Picazo A."/>
            <person name="Camacho A."/>
            <person name="Rodriguez-Valera F."/>
        </authorList>
    </citation>
    <scope>NUCLEOTIDE SEQUENCE [LARGE SCALE GENOMIC DNA]</scope>
    <source>
        <strain evidence="11">MED-G55</strain>
    </source>
</reference>
<keyword evidence="2 9" id="KW-1003">Cell membrane</keyword>
<dbReference type="PROSITE" id="PS51779">
    <property type="entry name" value="POTRA"/>
    <property type="match status" value="1"/>
</dbReference>
<feature type="transmembrane region" description="Helical" evidence="9">
    <location>
        <begin position="43"/>
        <end position="62"/>
    </location>
</feature>
<keyword evidence="3 9" id="KW-0997">Cell inner membrane</keyword>
<dbReference type="InterPro" id="IPR045335">
    <property type="entry name" value="FtsQ_C_sf"/>
</dbReference>
<dbReference type="GO" id="GO:0090529">
    <property type="term" value="P:cell septum assembly"/>
    <property type="evidence" value="ECO:0007669"/>
    <property type="project" value="InterPro"/>
</dbReference>
<dbReference type="HAMAP" id="MF_00911">
    <property type="entry name" value="FtsQ_subfam"/>
    <property type="match status" value="1"/>
</dbReference>
<organism evidence="11 12">
    <name type="scientific">PS1 clade bacterium</name>
    <dbReference type="NCBI Taxonomy" id="2175152"/>
    <lineage>
        <taxon>Bacteria</taxon>
        <taxon>Pseudomonadati</taxon>
        <taxon>Pseudomonadota</taxon>
        <taxon>Alphaproteobacteria</taxon>
        <taxon>PS1 clade</taxon>
    </lineage>
</organism>
<keyword evidence="4 9" id="KW-0132">Cell division</keyword>
<dbReference type="InterPro" id="IPR013685">
    <property type="entry name" value="POTRA_FtsQ_type"/>
</dbReference>
<evidence type="ECO:0000256" key="8">
    <source>
        <dbReference type="ARBA" id="ARBA00023306"/>
    </source>
</evidence>
<comment type="function">
    <text evidence="9">Essential cell division protein.</text>
</comment>
<evidence type="ECO:0000256" key="5">
    <source>
        <dbReference type="ARBA" id="ARBA00022692"/>
    </source>
</evidence>
<sequence length="299" mass="33915">MSKIKQKISNFMTDMKAWSHKKVIAPIFSSLKSFVSYLKNAPILPVIAGGLIVAFIVTGLMLNGSVQKFSSKLAQNVTAVTHKSLEKTGFGLRDVTVEGRFNTRRAELRRVVEARIGESIFKIDLDATRVRVENLPWVKSATVTRILPDLLHIQIEERKAFALWRNQKGTALIDRTGSVIKTRSLDKYETLPYVKGEKSEHTAAELFDLLSDYPVVRNRMIGAERISDRRWTIYLDHGGAIHLPAEKAKNALNLLMDMERDKKVLAMKGRVIDLRLPDRVVLRARPLPVTSLFRKRNNT</sequence>
<dbReference type="InterPro" id="IPR005548">
    <property type="entry name" value="Cell_div_FtsQ/DivIB_C"/>
</dbReference>
<dbReference type="EMBL" id="QOQF01000004">
    <property type="protein sequence ID" value="RCL77943.1"/>
    <property type="molecule type" value="Genomic_DNA"/>
</dbReference>
<dbReference type="PANTHER" id="PTHR35851:SF1">
    <property type="entry name" value="CELL DIVISION PROTEIN FTSQ"/>
    <property type="match status" value="1"/>
</dbReference>
<dbReference type="Proteomes" id="UP000252132">
    <property type="component" value="Unassembled WGS sequence"/>
</dbReference>
<evidence type="ECO:0000259" key="10">
    <source>
        <dbReference type="PROSITE" id="PS51779"/>
    </source>
</evidence>
<dbReference type="Pfam" id="PF03799">
    <property type="entry name" value="FtsQ_DivIB_C"/>
    <property type="match status" value="1"/>
</dbReference>
<keyword evidence="5 9" id="KW-0812">Transmembrane</keyword>
<comment type="subcellular location">
    <subcellularLocation>
        <location evidence="9">Cell inner membrane</location>
        <topology evidence="9">Single-pass type II membrane protein</topology>
    </subcellularLocation>
    <subcellularLocation>
        <location evidence="1">Membrane</location>
    </subcellularLocation>
    <text evidence="9">Localizes to the division septum.</text>
</comment>
<evidence type="ECO:0000313" key="11">
    <source>
        <dbReference type="EMBL" id="RCL77943.1"/>
    </source>
</evidence>
<dbReference type="Gene3D" id="3.40.50.11690">
    <property type="entry name" value="Cell division protein FtsQ/DivIB"/>
    <property type="match status" value="1"/>
</dbReference>
<dbReference type="GO" id="GO:0032153">
    <property type="term" value="C:cell division site"/>
    <property type="evidence" value="ECO:0007669"/>
    <property type="project" value="UniProtKB-UniRule"/>
</dbReference>
<name>A0A368E320_9PROT</name>
<keyword evidence="6 9" id="KW-1133">Transmembrane helix</keyword>
<gene>
    <name evidence="9" type="primary">ftsQ</name>
    <name evidence="11" type="ORF">DBW69_02055</name>
</gene>
<evidence type="ECO:0000313" key="12">
    <source>
        <dbReference type="Proteomes" id="UP000252132"/>
    </source>
</evidence>
<comment type="similarity">
    <text evidence="9">Belongs to the FtsQ/DivIB family. FtsQ subfamily.</text>
</comment>
<dbReference type="PANTHER" id="PTHR35851">
    <property type="entry name" value="CELL DIVISION PROTEIN FTSQ"/>
    <property type="match status" value="1"/>
</dbReference>
<keyword evidence="7 9" id="KW-0472">Membrane</keyword>
<evidence type="ECO:0000256" key="3">
    <source>
        <dbReference type="ARBA" id="ARBA00022519"/>
    </source>
</evidence>